<dbReference type="RefSeq" id="WP_341413692.1">
    <property type="nucleotide sequence ID" value="NZ_JBBPCC010000001.1"/>
</dbReference>
<dbReference type="InterPro" id="IPR009061">
    <property type="entry name" value="DNA-bd_dom_put_sf"/>
</dbReference>
<dbReference type="InterPro" id="IPR036244">
    <property type="entry name" value="TipA-like_antibiotic-bd"/>
</dbReference>
<keyword evidence="2" id="KW-0175">Coiled coil</keyword>
<reference evidence="4 5" key="1">
    <citation type="submission" date="2024-04" db="EMBL/GenBank/DDBJ databases">
        <title>draft genome sequnece of Paenibacillus filicis.</title>
        <authorList>
            <person name="Kim D.-U."/>
        </authorList>
    </citation>
    <scope>NUCLEOTIDE SEQUENCE [LARGE SCALE GENOMIC DNA]</scope>
    <source>
        <strain evidence="4 5">KACC14197</strain>
    </source>
</reference>
<protein>
    <submittedName>
        <fullName evidence="4">MerR family transcriptional regulator</fullName>
    </submittedName>
</protein>
<accession>A0ABU9DCQ6</accession>
<evidence type="ECO:0000256" key="2">
    <source>
        <dbReference type="SAM" id="Coils"/>
    </source>
</evidence>
<evidence type="ECO:0000313" key="5">
    <source>
        <dbReference type="Proteomes" id="UP001469365"/>
    </source>
</evidence>
<dbReference type="Pfam" id="PF13411">
    <property type="entry name" value="MerR_1"/>
    <property type="match status" value="1"/>
</dbReference>
<dbReference type="SUPFAM" id="SSF89082">
    <property type="entry name" value="Antibiotic binding domain of TipA-like multidrug resistance regulators"/>
    <property type="match status" value="1"/>
</dbReference>
<dbReference type="PANTHER" id="PTHR30204:SF90">
    <property type="entry name" value="HTH-TYPE TRANSCRIPTIONAL ACTIVATOR MTA"/>
    <property type="match status" value="1"/>
</dbReference>
<dbReference type="CDD" id="cd01106">
    <property type="entry name" value="HTH_TipAL-Mta"/>
    <property type="match status" value="1"/>
</dbReference>
<dbReference type="SUPFAM" id="SSF46955">
    <property type="entry name" value="Putative DNA-binding domain"/>
    <property type="match status" value="1"/>
</dbReference>
<dbReference type="SMART" id="SM00422">
    <property type="entry name" value="HTH_MERR"/>
    <property type="match status" value="1"/>
</dbReference>
<comment type="caution">
    <text evidence="4">The sequence shown here is derived from an EMBL/GenBank/DDBJ whole genome shotgun (WGS) entry which is preliminary data.</text>
</comment>
<dbReference type="PANTHER" id="PTHR30204">
    <property type="entry name" value="REDOX-CYCLING DRUG-SENSING TRANSCRIPTIONAL ACTIVATOR SOXR"/>
    <property type="match status" value="1"/>
</dbReference>
<dbReference type="Gene3D" id="1.10.1660.10">
    <property type="match status" value="1"/>
</dbReference>
<evidence type="ECO:0000313" key="4">
    <source>
        <dbReference type="EMBL" id="MEK8126639.1"/>
    </source>
</evidence>
<dbReference type="EMBL" id="JBBPCC010000001">
    <property type="protein sequence ID" value="MEK8126639.1"/>
    <property type="molecule type" value="Genomic_DNA"/>
</dbReference>
<proteinExistence type="predicted"/>
<dbReference type="InterPro" id="IPR047057">
    <property type="entry name" value="MerR_fam"/>
</dbReference>
<gene>
    <name evidence="4" type="ORF">WMW72_01820</name>
</gene>
<name>A0ABU9DCQ6_9BACL</name>
<organism evidence="4 5">
    <name type="scientific">Paenibacillus filicis</name>
    <dbReference type="NCBI Taxonomy" id="669464"/>
    <lineage>
        <taxon>Bacteria</taxon>
        <taxon>Bacillati</taxon>
        <taxon>Bacillota</taxon>
        <taxon>Bacilli</taxon>
        <taxon>Bacillales</taxon>
        <taxon>Paenibacillaceae</taxon>
        <taxon>Paenibacillus</taxon>
    </lineage>
</organism>
<dbReference type="PROSITE" id="PS50937">
    <property type="entry name" value="HTH_MERR_2"/>
    <property type="match status" value="1"/>
</dbReference>
<evidence type="ECO:0000256" key="1">
    <source>
        <dbReference type="ARBA" id="ARBA00023125"/>
    </source>
</evidence>
<dbReference type="Proteomes" id="UP001469365">
    <property type="component" value="Unassembled WGS sequence"/>
</dbReference>
<evidence type="ECO:0000259" key="3">
    <source>
        <dbReference type="PROSITE" id="PS50937"/>
    </source>
</evidence>
<feature type="coiled-coil region" evidence="2">
    <location>
        <begin position="83"/>
        <end position="110"/>
    </location>
</feature>
<keyword evidence="1" id="KW-0238">DNA-binding</keyword>
<keyword evidence="5" id="KW-1185">Reference proteome</keyword>
<sequence>MLYTVKEVSELSKVTVKALHHYHKIGLLLPHEITEAGYRLYGIRELERLQEILLYRELDFPLEQIKRLLAGETDRTFILASQMELLQLRKQRLEKILETLRASVASAERGETMDEKTMFQGFESEEAWKEALKEQQEYLKETYEVEWPDSAALDIQRMNDMAAEATRFMQAMAEALRGGVKHTDESVCGLLRSHIDFLNRQGHVLSAADFAAQTSFFLNDDFHLRMLEEQQTGLAYYLSAAADAWAQASV</sequence>
<dbReference type="InterPro" id="IPR000551">
    <property type="entry name" value="MerR-type_HTH_dom"/>
</dbReference>
<feature type="domain" description="HTH merR-type" evidence="3">
    <location>
        <begin position="2"/>
        <end position="71"/>
    </location>
</feature>